<reference evidence="1" key="1">
    <citation type="submission" date="2010-02" db="EMBL/GenBank/DDBJ databases">
        <title>Complete sequence of Thermoanaerobacter italicus Ab9.</title>
        <authorList>
            <consortium name="US DOE Joint Genome Institute"/>
            <person name="Lucas S."/>
            <person name="Copeland A."/>
            <person name="Lapidus A."/>
            <person name="Cheng J.-F."/>
            <person name="Bruce D."/>
            <person name="Goodwin L."/>
            <person name="Pitluck S."/>
            <person name="Chertkov O."/>
            <person name="Detter J.C."/>
            <person name="Han C."/>
            <person name="Tapia R."/>
            <person name="Land M."/>
            <person name="Hauser L."/>
            <person name="Kyrpides N."/>
            <person name="Mikhailova N."/>
            <person name="Hemme C.L."/>
            <person name="Woyke T."/>
        </authorList>
    </citation>
    <scope>NUCLEOTIDE SEQUENCE [LARGE SCALE GENOMIC DNA]</scope>
    <source>
        <strain evidence="1">Ab9</strain>
    </source>
</reference>
<dbReference type="Proteomes" id="UP000001552">
    <property type="component" value="Chromosome"/>
</dbReference>
<dbReference type="RefSeq" id="WP_012994777.1">
    <property type="nucleotide sequence ID" value="NC_013921.1"/>
</dbReference>
<gene>
    <name evidence="1" type="ordered locus">Thit_0670</name>
</gene>
<evidence type="ECO:0000313" key="1">
    <source>
        <dbReference type="EMBL" id="ADD01968.1"/>
    </source>
</evidence>
<dbReference type="KEGG" id="tit:Thit_0670"/>
<dbReference type="OrthoDB" id="9808492at2"/>
<sequence length="494" mass="56784">MSEEKETEINNNKVQILKCWDDMVPVKFKVINNKESTNGEKFESCTDSSWIKKGGKFGEEKLKERIVPWLSNLFKAEHLSLLIGNGLTKAVCSIAKSEIPSWQDIKFDKINKEIEEKIEKEAKKSAVKLGRGEANLEDRIRVVNELIRGMEIYYGSDNNELKILRNSLAEVLLKFAELILNTEMNFRTSEDALKKDMSLNYLVNFLMSFASRPGTRERLHIFTTNYDRFIELGADIAGLRLIDRFIGTLSPIFRSSRLEIDMHYNPPGIRGEPRYLEGVAYFTKLHGSLDWFNINRTIHRIPIPFGAKSIQPYLDAIGIDDNQGDTIKQLMIYPNAAKDRETAEYPYVELFRDFAASVCRPNTTLVTYGYSFGDEHINRIIEDMLTIPSTHLIIIAYDDSTRRIRSLYRRLGRKQQITILIGDQLADLKLLVDNYLPKSAIDFTTFKIDELVKKILITNGDNIGSDVNSEKETRIEQVEEYKNEGGEENELHTI</sequence>
<organism evidence="1 2">
    <name type="scientific">Thermoanaerobacter italicus (strain DSM 9252 / Ab9)</name>
    <dbReference type="NCBI Taxonomy" id="580331"/>
    <lineage>
        <taxon>Bacteria</taxon>
        <taxon>Bacillati</taxon>
        <taxon>Bacillota</taxon>
        <taxon>Clostridia</taxon>
        <taxon>Thermoanaerobacterales</taxon>
        <taxon>Thermoanaerobacteraceae</taxon>
        <taxon>Thermoanaerobacter</taxon>
    </lineage>
</organism>
<accession>D3T7N6</accession>
<dbReference type="Pfam" id="PF13289">
    <property type="entry name" value="SIR2_2"/>
    <property type="match status" value="1"/>
</dbReference>
<dbReference type="AlphaFoldDB" id="D3T7N6"/>
<proteinExistence type="predicted"/>
<protein>
    <submittedName>
        <fullName evidence="1">Uncharacterized protein</fullName>
    </submittedName>
</protein>
<keyword evidence="2" id="KW-1185">Reference proteome</keyword>
<evidence type="ECO:0000313" key="2">
    <source>
        <dbReference type="Proteomes" id="UP000001552"/>
    </source>
</evidence>
<dbReference type="eggNOG" id="ENOG502Z924">
    <property type="taxonomic scope" value="Bacteria"/>
</dbReference>
<dbReference type="EMBL" id="CP001936">
    <property type="protein sequence ID" value="ADD01968.1"/>
    <property type="molecule type" value="Genomic_DNA"/>
</dbReference>
<name>D3T7N6_THEIA</name>
<dbReference type="HOGENOM" id="CLU_040645_2_0_9"/>